<sequence length="320" mass="35654">MTSARVAHAAHHARILREIAASYPSGRRARFVVAATLLGVAYARDVHVGRRDAEASRRFGGGGLERVGVGARRSAGRSARGVRACARRCVPRGYEEVVGEAVEVDTNLGRAIPCLNQRHHAALRAAADGARHVEGGRRRAAARQNEDGEGRKLRIHRVDARLTPRCGGVRRRRLWRGRECDTHTVATCGVSGWWRVWWKVRRRRQQGAESESGAARLEHARLGGAVDPDALQVLLRRRGLRRRNRRAHVEQQPLCALELRQQPPQASRAGSGRHARLHGLLLGASRRTLLAVRTREADGRAQFVDRAERIKDHIVLARQR</sequence>
<proteinExistence type="predicted"/>
<accession>A0A7S3RMJ2</accession>
<evidence type="ECO:0000313" key="1">
    <source>
        <dbReference type="EMBL" id="CAE0528906.1"/>
    </source>
</evidence>
<reference evidence="1" key="1">
    <citation type="submission" date="2021-01" db="EMBL/GenBank/DDBJ databases">
        <authorList>
            <person name="Corre E."/>
            <person name="Pelletier E."/>
            <person name="Niang G."/>
            <person name="Scheremetjew M."/>
            <person name="Finn R."/>
            <person name="Kale V."/>
            <person name="Holt S."/>
            <person name="Cochrane G."/>
            <person name="Meng A."/>
            <person name="Brown T."/>
            <person name="Cohen L."/>
        </authorList>
    </citation>
    <scope>NUCLEOTIDE SEQUENCE</scope>
    <source>
        <strain evidence="1">379</strain>
    </source>
</reference>
<name>A0A7S3RMJ2_EMIHU</name>
<dbReference type="AlphaFoldDB" id="A0A7S3RMJ2"/>
<gene>
    <name evidence="1" type="ORF">EHUX00137_LOCUS4646</name>
</gene>
<protein>
    <submittedName>
        <fullName evidence="1">Uncharacterized protein</fullName>
    </submittedName>
</protein>
<dbReference type="EMBL" id="HBIR01006803">
    <property type="protein sequence ID" value="CAE0528906.1"/>
    <property type="molecule type" value="Transcribed_RNA"/>
</dbReference>
<organism evidence="1">
    <name type="scientific">Emiliania huxleyi</name>
    <name type="common">Coccolithophore</name>
    <name type="synonym">Pontosphaera huxleyi</name>
    <dbReference type="NCBI Taxonomy" id="2903"/>
    <lineage>
        <taxon>Eukaryota</taxon>
        <taxon>Haptista</taxon>
        <taxon>Haptophyta</taxon>
        <taxon>Prymnesiophyceae</taxon>
        <taxon>Isochrysidales</taxon>
        <taxon>Noelaerhabdaceae</taxon>
        <taxon>Emiliania</taxon>
    </lineage>
</organism>